<evidence type="ECO:0000256" key="2">
    <source>
        <dbReference type="ARBA" id="ARBA00011359"/>
    </source>
</evidence>
<evidence type="ECO:0000256" key="1">
    <source>
        <dbReference type="ARBA" id="ARBA00004429"/>
    </source>
</evidence>
<dbReference type="SUPFAM" id="SSF103481">
    <property type="entry name" value="Multidrug resistance efflux transporter EmrE"/>
    <property type="match status" value="1"/>
</dbReference>
<dbReference type="AlphaFoldDB" id="A0A1D9LKU5"/>
<dbReference type="Pfam" id="PF00893">
    <property type="entry name" value="Multi_Drug_Res"/>
    <property type="match status" value="1"/>
</dbReference>
<evidence type="ECO:0000313" key="12">
    <source>
        <dbReference type="Proteomes" id="UP000178776"/>
    </source>
</evidence>
<dbReference type="PANTHER" id="PTHR30561">
    <property type="entry name" value="SMR FAMILY PROTON-DEPENDENT DRUG EFFLUX TRANSPORTER SUGE"/>
    <property type="match status" value="1"/>
</dbReference>
<reference evidence="11 12" key="1">
    <citation type="submission" date="2016-10" db="EMBL/GenBank/DDBJ databases">
        <title>Chromobacterium muskegensis sp. nov., an insecticidal bacterium isolated from Sphagnum bogs.</title>
        <authorList>
            <person name="Sparks M.E."/>
            <person name="Blackburn M.B."/>
            <person name="Gundersen-Rindal D.E."/>
            <person name="Mitchell A."/>
            <person name="Farrar R."/>
            <person name="Kuhar D."/>
        </authorList>
    </citation>
    <scope>NUCLEOTIDE SEQUENCE [LARGE SCALE GENOMIC DNA]</scope>
    <source>
        <strain evidence="11 12">21-1</strain>
    </source>
</reference>
<keyword evidence="5" id="KW-0997">Cell inner membrane</keyword>
<organism evidence="11 12">
    <name type="scientific">Chromobacterium vaccinii</name>
    <dbReference type="NCBI Taxonomy" id="1108595"/>
    <lineage>
        <taxon>Bacteria</taxon>
        <taxon>Pseudomonadati</taxon>
        <taxon>Pseudomonadota</taxon>
        <taxon>Betaproteobacteria</taxon>
        <taxon>Neisseriales</taxon>
        <taxon>Chromobacteriaceae</taxon>
        <taxon>Chromobacterium</taxon>
    </lineage>
</organism>
<comment type="subunit">
    <text evidence="2">Forms a complex with MdtJ.</text>
</comment>
<evidence type="ECO:0000256" key="10">
    <source>
        <dbReference type="SAM" id="Phobius"/>
    </source>
</evidence>
<dbReference type="KEGG" id="cvc:BKX93_19305"/>
<comment type="subcellular location">
    <subcellularLocation>
        <location evidence="1">Cell inner membrane</location>
        <topology evidence="1">Multi-pass membrane protein</topology>
    </subcellularLocation>
    <subcellularLocation>
        <location evidence="9">Cell membrane</location>
        <topology evidence="9">Multi-pass membrane protein</topology>
    </subcellularLocation>
</comment>
<dbReference type="GO" id="GO:0031460">
    <property type="term" value="P:glycine betaine transport"/>
    <property type="evidence" value="ECO:0007669"/>
    <property type="project" value="TreeGrafter"/>
</dbReference>
<dbReference type="PANTHER" id="PTHR30561:SF6">
    <property type="entry name" value="SPERMIDINE EXPORT PROTEIN MDTI"/>
    <property type="match status" value="1"/>
</dbReference>
<keyword evidence="7 10" id="KW-1133">Transmembrane helix</keyword>
<proteinExistence type="inferred from homology"/>
<dbReference type="GO" id="GO:0015199">
    <property type="term" value="F:amino-acid betaine transmembrane transporter activity"/>
    <property type="evidence" value="ECO:0007669"/>
    <property type="project" value="TreeGrafter"/>
</dbReference>
<protein>
    <recommendedName>
        <fullName evidence="3">Spermidine export protein MdtI</fullName>
    </recommendedName>
</protein>
<accession>A0A1D9LKU5</accession>
<evidence type="ECO:0000256" key="5">
    <source>
        <dbReference type="ARBA" id="ARBA00022519"/>
    </source>
</evidence>
<keyword evidence="8 10" id="KW-0472">Membrane</keyword>
<evidence type="ECO:0000256" key="7">
    <source>
        <dbReference type="ARBA" id="ARBA00022989"/>
    </source>
</evidence>
<dbReference type="GO" id="GO:0005886">
    <property type="term" value="C:plasma membrane"/>
    <property type="evidence" value="ECO:0007669"/>
    <property type="project" value="UniProtKB-SubCell"/>
</dbReference>
<gene>
    <name evidence="11" type="ORF">BKX93_19305</name>
</gene>
<feature type="transmembrane region" description="Helical" evidence="10">
    <location>
        <begin position="6"/>
        <end position="23"/>
    </location>
</feature>
<name>A0A1D9LKU5_9NEIS</name>
<evidence type="ECO:0000256" key="4">
    <source>
        <dbReference type="ARBA" id="ARBA00022475"/>
    </source>
</evidence>
<evidence type="ECO:0000313" key="11">
    <source>
        <dbReference type="EMBL" id="AOZ51930.1"/>
    </source>
</evidence>
<dbReference type="GO" id="GO:0015297">
    <property type="term" value="F:antiporter activity"/>
    <property type="evidence" value="ECO:0007669"/>
    <property type="project" value="TreeGrafter"/>
</dbReference>
<dbReference type="GO" id="GO:0015220">
    <property type="term" value="F:choline transmembrane transporter activity"/>
    <property type="evidence" value="ECO:0007669"/>
    <property type="project" value="TreeGrafter"/>
</dbReference>
<feature type="transmembrane region" description="Helical" evidence="10">
    <location>
        <begin position="59"/>
        <end position="81"/>
    </location>
</feature>
<dbReference type="InterPro" id="IPR037185">
    <property type="entry name" value="EmrE-like"/>
</dbReference>
<evidence type="ECO:0000256" key="6">
    <source>
        <dbReference type="ARBA" id="ARBA00022692"/>
    </source>
</evidence>
<dbReference type="GeneID" id="68843351"/>
<dbReference type="Gene3D" id="1.10.3730.20">
    <property type="match status" value="1"/>
</dbReference>
<feature type="transmembrane region" description="Helical" evidence="10">
    <location>
        <begin position="35"/>
        <end position="53"/>
    </location>
</feature>
<comment type="similarity">
    <text evidence="9">Belongs to the drug/metabolite transporter (DMT) superfamily. Small multidrug resistance (SMR) (TC 2.A.7.1) family.</text>
</comment>
<dbReference type="STRING" id="1108595.BKX93_19305"/>
<sequence>MKTVYLLFVLASALIEVGANLMLEKSDGFRRRAWGIGAILLVWLAFALLGQAVKGMDLAIAYALWGSIGILGTAIGGRLLYKQKLKPIGWAGIGIVAASVVTLSTV</sequence>
<dbReference type="InterPro" id="IPR045324">
    <property type="entry name" value="Small_multidrug_res"/>
</dbReference>
<evidence type="ECO:0000256" key="9">
    <source>
        <dbReference type="RuleBase" id="RU003942"/>
    </source>
</evidence>
<dbReference type="EMBL" id="CP017707">
    <property type="protein sequence ID" value="AOZ51930.1"/>
    <property type="molecule type" value="Genomic_DNA"/>
</dbReference>
<evidence type="ECO:0000256" key="3">
    <source>
        <dbReference type="ARBA" id="ARBA00021114"/>
    </source>
</evidence>
<dbReference type="RefSeq" id="WP_070980935.1">
    <property type="nucleotide sequence ID" value="NZ_CP017707.1"/>
</dbReference>
<keyword evidence="6 9" id="KW-0812">Transmembrane</keyword>
<dbReference type="Proteomes" id="UP000178776">
    <property type="component" value="Chromosome"/>
</dbReference>
<keyword evidence="4" id="KW-1003">Cell membrane</keyword>
<dbReference type="GO" id="GO:1903711">
    <property type="term" value="P:spermidine transmembrane transport"/>
    <property type="evidence" value="ECO:0007669"/>
    <property type="project" value="TreeGrafter"/>
</dbReference>
<feature type="transmembrane region" description="Helical" evidence="10">
    <location>
        <begin position="88"/>
        <end position="105"/>
    </location>
</feature>
<evidence type="ECO:0000256" key="8">
    <source>
        <dbReference type="ARBA" id="ARBA00023136"/>
    </source>
</evidence>
<dbReference type="InterPro" id="IPR000390">
    <property type="entry name" value="Small_drug/metabolite_transptr"/>
</dbReference>